<evidence type="ECO:0000256" key="4">
    <source>
        <dbReference type="HAMAP-Rule" id="MF_00689"/>
    </source>
</evidence>
<organism evidence="7 8">
    <name type="scientific">Motiliproteus coralliicola</name>
    <dbReference type="NCBI Taxonomy" id="2283196"/>
    <lineage>
        <taxon>Bacteria</taxon>
        <taxon>Pseudomonadati</taxon>
        <taxon>Pseudomonadota</taxon>
        <taxon>Gammaproteobacteria</taxon>
        <taxon>Oceanospirillales</taxon>
        <taxon>Oceanospirillaceae</taxon>
        <taxon>Motiliproteus</taxon>
    </lineage>
</organism>
<comment type="catalytic activity">
    <reaction evidence="4">
        <text>N-terminal L-aspartyl-[protein] + L-leucyl-tRNA(Leu) = N-terminal L-leucyl-L-aspartyl-[protein] + tRNA(Leu) + H(+)</text>
        <dbReference type="Rhea" id="RHEA:50420"/>
        <dbReference type="Rhea" id="RHEA-COMP:9613"/>
        <dbReference type="Rhea" id="RHEA-COMP:9622"/>
        <dbReference type="Rhea" id="RHEA-COMP:12669"/>
        <dbReference type="Rhea" id="RHEA-COMP:12674"/>
        <dbReference type="ChEBI" id="CHEBI:15378"/>
        <dbReference type="ChEBI" id="CHEBI:64720"/>
        <dbReference type="ChEBI" id="CHEBI:78442"/>
        <dbReference type="ChEBI" id="CHEBI:78494"/>
        <dbReference type="ChEBI" id="CHEBI:133042"/>
        <dbReference type="EC" id="2.3.2.29"/>
    </reaction>
</comment>
<comment type="similarity">
    <text evidence="4">Belongs to the R-transferase family. Bpt subfamily.</text>
</comment>
<evidence type="ECO:0000256" key="2">
    <source>
        <dbReference type="ARBA" id="ARBA00022679"/>
    </source>
</evidence>
<dbReference type="NCBIfam" id="NF002342">
    <property type="entry name" value="PRK01305.1-3"/>
    <property type="match status" value="1"/>
</dbReference>
<feature type="domain" description="N-end rule aminoacyl transferase C-terminal" evidence="6">
    <location>
        <begin position="114"/>
        <end position="235"/>
    </location>
</feature>
<sequence>MTTSTRKKPPTDLHSLQFYATPEHGCSYLDNRLARTVFVDPKARIDLSAYSTLSDLGFRRSGEHIYRPDCSTCSACISVRIPVDLFRLSKSQRRILNRNKDLSISFVYPEETDEYYHLYERYIEARHDDGDMYPPSREQFRAFLIQGQQDSRFMEFRLDGQLLAICVVDQLLQGLSAIYTFFDPDYADRSLGKLAILSLIGRAREQQLPYLYLGYWVRGCRKMDYKIAYRPIELLIDGHWAQLARSSLA</sequence>
<evidence type="ECO:0000256" key="1">
    <source>
        <dbReference type="ARBA" id="ARBA00022490"/>
    </source>
</evidence>
<dbReference type="AlphaFoldDB" id="A0A369WUD5"/>
<dbReference type="InterPro" id="IPR007471">
    <property type="entry name" value="N-end_Aminoacyl_Trfase_N"/>
</dbReference>
<reference evidence="7 8" key="1">
    <citation type="submission" date="2018-07" db="EMBL/GenBank/DDBJ databases">
        <title>Motiliproteus coralliicola sp. nov., a bacterium isolated from Coral.</title>
        <authorList>
            <person name="Wang G."/>
        </authorList>
    </citation>
    <scope>NUCLEOTIDE SEQUENCE [LARGE SCALE GENOMIC DNA]</scope>
    <source>
        <strain evidence="7 8">C34</strain>
    </source>
</reference>
<dbReference type="InterPro" id="IPR030700">
    <property type="entry name" value="N-end_Aminoacyl_Trfase"/>
</dbReference>
<evidence type="ECO:0000313" key="7">
    <source>
        <dbReference type="EMBL" id="RDE24743.1"/>
    </source>
</evidence>
<comment type="caution">
    <text evidence="7">The sequence shown here is derived from an EMBL/GenBank/DDBJ whole genome shotgun (WGS) entry which is preliminary data.</text>
</comment>
<evidence type="ECO:0000256" key="3">
    <source>
        <dbReference type="ARBA" id="ARBA00023315"/>
    </source>
</evidence>
<dbReference type="EC" id="2.3.2.29" evidence="4"/>
<comment type="catalytic activity">
    <reaction evidence="4">
        <text>N-terminal L-glutamyl-[protein] + L-leucyl-tRNA(Leu) = N-terminal L-leucyl-L-glutamyl-[protein] + tRNA(Leu) + H(+)</text>
        <dbReference type="Rhea" id="RHEA:50412"/>
        <dbReference type="Rhea" id="RHEA-COMP:9613"/>
        <dbReference type="Rhea" id="RHEA-COMP:9622"/>
        <dbReference type="Rhea" id="RHEA-COMP:12664"/>
        <dbReference type="Rhea" id="RHEA-COMP:12668"/>
        <dbReference type="ChEBI" id="CHEBI:15378"/>
        <dbReference type="ChEBI" id="CHEBI:64721"/>
        <dbReference type="ChEBI" id="CHEBI:78442"/>
        <dbReference type="ChEBI" id="CHEBI:78494"/>
        <dbReference type="ChEBI" id="CHEBI:133041"/>
        <dbReference type="EC" id="2.3.2.29"/>
    </reaction>
</comment>
<name>A0A369WUD5_9GAMM</name>
<accession>A0A369WUD5</accession>
<dbReference type="OrthoDB" id="9782022at2"/>
<dbReference type="GO" id="GO:0004057">
    <property type="term" value="F:arginyl-tRNA--protein transferase activity"/>
    <property type="evidence" value="ECO:0007669"/>
    <property type="project" value="InterPro"/>
</dbReference>
<keyword evidence="2 4" id="KW-0808">Transferase</keyword>
<dbReference type="GO" id="GO:0005737">
    <property type="term" value="C:cytoplasm"/>
    <property type="evidence" value="ECO:0007669"/>
    <property type="project" value="UniProtKB-SubCell"/>
</dbReference>
<dbReference type="EMBL" id="QQOH01000001">
    <property type="protein sequence ID" value="RDE24743.1"/>
    <property type="molecule type" value="Genomic_DNA"/>
</dbReference>
<dbReference type="Gene3D" id="3.40.630.30">
    <property type="match status" value="1"/>
</dbReference>
<dbReference type="GO" id="GO:0071596">
    <property type="term" value="P:ubiquitin-dependent protein catabolic process via the N-end rule pathway"/>
    <property type="evidence" value="ECO:0007669"/>
    <property type="project" value="InterPro"/>
</dbReference>
<dbReference type="Proteomes" id="UP000253769">
    <property type="component" value="Unassembled WGS sequence"/>
</dbReference>
<dbReference type="Pfam" id="PF04376">
    <property type="entry name" value="ATE_N"/>
    <property type="match status" value="1"/>
</dbReference>
<evidence type="ECO:0000313" key="8">
    <source>
        <dbReference type="Proteomes" id="UP000253769"/>
    </source>
</evidence>
<dbReference type="NCBIfam" id="NF002346">
    <property type="entry name" value="PRK01305.2-3"/>
    <property type="match status" value="1"/>
</dbReference>
<dbReference type="InterPro" id="IPR017138">
    <property type="entry name" value="Asp_Glu_LeuTrfase"/>
</dbReference>
<evidence type="ECO:0000259" key="5">
    <source>
        <dbReference type="Pfam" id="PF04376"/>
    </source>
</evidence>
<protein>
    <recommendedName>
        <fullName evidence="4">Aspartate/glutamate leucyltransferase</fullName>
        <ecNumber evidence="4">2.3.2.29</ecNumber>
    </recommendedName>
</protein>
<dbReference type="SUPFAM" id="SSF55729">
    <property type="entry name" value="Acyl-CoA N-acyltransferases (Nat)"/>
    <property type="match status" value="1"/>
</dbReference>
<gene>
    <name evidence="4" type="primary">bpt</name>
    <name evidence="7" type="ORF">DV711_03930</name>
</gene>
<keyword evidence="1 4" id="KW-0963">Cytoplasm</keyword>
<dbReference type="InterPro" id="IPR007472">
    <property type="entry name" value="N-end_Aminoacyl_Trfase_C"/>
</dbReference>
<keyword evidence="8" id="KW-1185">Reference proteome</keyword>
<dbReference type="NCBIfam" id="NF002341">
    <property type="entry name" value="PRK01305.1-1"/>
    <property type="match status" value="1"/>
</dbReference>
<comment type="subcellular location">
    <subcellularLocation>
        <location evidence="4">Cytoplasm</location>
    </subcellularLocation>
</comment>
<dbReference type="GO" id="GO:0008914">
    <property type="term" value="F:leucyl-tRNA--protein transferase activity"/>
    <property type="evidence" value="ECO:0007669"/>
    <property type="project" value="UniProtKB-UniRule"/>
</dbReference>
<evidence type="ECO:0000259" key="6">
    <source>
        <dbReference type="Pfam" id="PF04377"/>
    </source>
</evidence>
<dbReference type="HAMAP" id="MF_00689">
    <property type="entry name" value="Bpt"/>
    <property type="match status" value="1"/>
</dbReference>
<dbReference type="RefSeq" id="WP_114694333.1">
    <property type="nucleotide sequence ID" value="NZ_QQOH01000001.1"/>
</dbReference>
<dbReference type="PIRSF" id="PIRSF037208">
    <property type="entry name" value="ATE_pro_prd"/>
    <property type="match status" value="1"/>
</dbReference>
<keyword evidence="3 4" id="KW-0012">Acyltransferase</keyword>
<feature type="domain" description="N-end aminoacyl transferase N-terminal" evidence="5">
    <location>
        <begin position="25"/>
        <end position="94"/>
    </location>
</feature>
<dbReference type="PANTHER" id="PTHR21367:SF1">
    <property type="entry name" value="ARGINYL-TRNA--PROTEIN TRANSFERASE 1"/>
    <property type="match status" value="1"/>
</dbReference>
<dbReference type="Pfam" id="PF04377">
    <property type="entry name" value="ATE_C"/>
    <property type="match status" value="1"/>
</dbReference>
<dbReference type="NCBIfam" id="NF002345">
    <property type="entry name" value="PRK01305.2-2"/>
    <property type="match status" value="1"/>
</dbReference>
<dbReference type="PANTHER" id="PTHR21367">
    <property type="entry name" value="ARGININE-TRNA-PROTEIN TRANSFERASE 1"/>
    <property type="match status" value="1"/>
</dbReference>
<comment type="function">
    <text evidence="4">Functions in the N-end rule pathway of protein degradation where it conjugates Leu from its aminoacyl-tRNA to the N-termini of proteins containing an N-terminal aspartate or glutamate.</text>
</comment>
<proteinExistence type="inferred from homology"/>
<dbReference type="InterPro" id="IPR016181">
    <property type="entry name" value="Acyl_CoA_acyltransferase"/>
</dbReference>